<proteinExistence type="predicted"/>
<reference evidence="1 2" key="1">
    <citation type="submission" date="2016-10" db="EMBL/GenBank/DDBJ databases">
        <authorList>
            <person name="de Groot N.N."/>
        </authorList>
    </citation>
    <scope>NUCLEOTIDE SEQUENCE [LARGE SCALE GENOMIC DNA]</scope>
    <source>
        <strain evidence="1 2">D31d</strain>
    </source>
</reference>
<sequence>MKKSCTLIGKKHYTFAKSLQLFVYLRMMPQTPMGKKDGDVLLIL</sequence>
<protein>
    <submittedName>
        <fullName evidence="1">Uncharacterized protein</fullName>
    </submittedName>
</protein>
<evidence type="ECO:0000313" key="1">
    <source>
        <dbReference type="EMBL" id="SEA02472.1"/>
    </source>
</evidence>
<evidence type="ECO:0000313" key="2">
    <source>
        <dbReference type="Proteomes" id="UP000182257"/>
    </source>
</evidence>
<dbReference type="EMBL" id="FNRF01000001">
    <property type="protein sequence ID" value="SEA02472.1"/>
    <property type="molecule type" value="Genomic_DNA"/>
</dbReference>
<gene>
    <name evidence="1" type="ORF">SAMN05216462_0347</name>
</gene>
<organism evidence="1 2">
    <name type="scientific">Xylanibacter ruminicola</name>
    <name type="common">Prevotella ruminicola</name>
    <dbReference type="NCBI Taxonomy" id="839"/>
    <lineage>
        <taxon>Bacteria</taxon>
        <taxon>Pseudomonadati</taxon>
        <taxon>Bacteroidota</taxon>
        <taxon>Bacteroidia</taxon>
        <taxon>Bacteroidales</taxon>
        <taxon>Prevotellaceae</taxon>
        <taxon>Xylanibacter</taxon>
    </lineage>
</organism>
<dbReference type="AlphaFoldDB" id="A0A1H3XV86"/>
<name>A0A1H3XV86_XYLRU</name>
<accession>A0A1H3XV86</accession>
<dbReference type="Proteomes" id="UP000182257">
    <property type="component" value="Unassembled WGS sequence"/>
</dbReference>